<dbReference type="InterPro" id="IPR045133">
    <property type="entry name" value="IRE1/2-like"/>
</dbReference>
<feature type="compositionally biased region" description="Gly residues" evidence="19">
    <location>
        <begin position="1178"/>
        <end position="1187"/>
    </location>
</feature>
<evidence type="ECO:0000256" key="5">
    <source>
        <dbReference type="ARBA" id="ARBA00022679"/>
    </source>
</evidence>
<dbReference type="CDD" id="cd10422">
    <property type="entry name" value="RNase_Ire1"/>
    <property type="match status" value="1"/>
</dbReference>
<dbReference type="PANTHER" id="PTHR13954">
    <property type="entry name" value="IRE1-RELATED"/>
    <property type="match status" value="1"/>
</dbReference>
<dbReference type="GO" id="GO:0004521">
    <property type="term" value="F:RNA endonuclease activity"/>
    <property type="evidence" value="ECO:0007669"/>
    <property type="project" value="InterPro"/>
</dbReference>
<keyword evidence="5" id="KW-0808">Transferase</keyword>
<keyword evidence="9" id="KW-0547">Nucleotide-binding</keyword>
<dbReference type="PROSITE" id="PS00108">
    <property type="entry name" value="PROTEIN_KINASE_ST"/>
    <property type="match status" value="1"/>
</dbReference>
<dbReference type="InterPro" id="IPR008271">
    <property type="entry name" value="Ser/Thr_kinase_AS"/>
</dbReference>
<evidence type="ECO:0000256" key="18">
    <source>
        <dbReference type="ARBA" id="ARBA00048977"/>
    </source>
</evidence>
<feature type="region of interest" description="Disordered" evidence="19">
    <location>
        <begin position="1175"/>
        <end position="1201"/>
    </location>
</feature>
<gene>
    <name evidence="23" type="ORF">BCV69DRAFT_281217</name>
</gene>
<feature type="region of interest" description="Disordered" evidence="19">
    <location>
        <begin position="148"/>
        <end position="169"/>
    </location>
</feature>
<evidence type="ECO:0000256" key="12">
    <source>
        <dbReference type="ARBA" id="ARBA00022840"/>
    </source>
</evidence>
<sequence>MNTVVTSRRRWTDSSSSSPRLLHLFSFLVYLLVSTSFSSEAKRSQPVQASVLAAQGTAASVAGVGTPLEGYSLSSLVLVSAIDGSLTALDRSTGETRWNLNSRGSSFFQGGSAADADALTDLSSSAFTPLVSTEYGKRHTSLAALLAGSGANDEGGRPGKATQGGDREGFALDGLPTRTRHLLQAAGMYIVEPGSSGRLYLLTSRREEEGDGSSPEGEAAFGQEAKARLQRVPLTLPELVGLSPFSFPGDKGRVFTGTKRTRLLRIDPLTGQLDRSWEADGSETPSDTGYEDESQRDDYRWAYLARTDYTLSISLPRRPHLSQTLHYSTYAPQSSDGEVSSSWLQTYTNARLRGGRSPGLAADDGQLILPTGLGSEGRERAKVSGWNSTRGSLDHAWTRDIDSQVVDIFDLLLPRKTSRPSHTHPVIVPHPPFALSEKTVAGSPDFAGDDINAAEEDTLLTFSPSTGSLYALSSRRFPGVVKEVTPALAGLEEADRRSQALTPGGGGGTRRGGHHHPMECTTFGCWLGRYKVNEEVFGDQEQTRKLLGPGRGRPTLDGSHDYQGPLPPPLGLPEGSSRSAEAQRQPTLPSHQDSPTFAERTVLTLKRLGTSKKALATQAFALLFFVGFAILFRRGTQIREQLDMQKSSQIVRESGLMWDPRLPASNGAEAIELSKGSSAANIAEEEPASHKAAQVEFDPAATPKKQGGIVPPVDHEAAARALLAEEEADASVASIGKKKRRKRGKRSGAAVKAKANGAAVPNGDDESGSEDEREGAATKEPNGQGKEHNPPAAPAPSELQRADKVLQKEDAPSDLSPAVAVAAAAAMPGPTTSTSALEISGEVLGYGSSGTVVFKGKFQSRLVAVKRLLVDFVHLASQEISLLESADDHPNVIRYFYKEQKANFLFIALELCPASLADVVERPDEWKDLAVRLEPKKAIAQIASGLRHLHGLSIVHRDIKPQNILVTYKDPHQPSTSALKMLLSDFGLSKRLDSVAQSSFSQTMHHPGGTAGWRAPEILSGEVSLDEGGSSASTSTSTSIAGPTSVRSAAPRMRLTRGVDIFALGCVTYYLLTSGDHPFGARYEREVNILRNQKNLSRLGAFGEEGVEASHLITAMIDCDPTKRPRANQVLAHPYFWDAGKRLAFLQDVSDRLEVIDREKDRAGAQQLASSLVANGMAGNGSGGGGSSSSRDSALGPPSSSMSAVAVAESELIRQLEVGAREVTAGGDWTKKVDKAFMDDLGKWRKYHGNSVRDLLRALRNKKHHYQDMPPALRRSMGHLPDGFLSYFTRRFPRLFLHVYEVVARDGFVKSETSFREYFARPEED</sequence>
<keyword evidence="16" id="KW-0325">Glycoprotein</keyword>
<keyword evidence="12" id="KW-0067">ATP-binding</keyword>
<evidence type="ECO:0000256" key="4">
    <source>
        <dbReference type="ARBA" id="ARBA00022527"/>
    </source>
</evidence>
<dbReference type="InterPro" id="IPR011009">
    <property type="entry name" value="Kinase-like_dom_sf"/>
</dbReference>
<dbReference type="PROSITE" id="PS50011">
    <property type="entry name" value="PROTEIN_KINASE_DOM"/>
    <property type="match status" value="1"/>
</dbReference>
<dbReference type="SMART" id="SM00564">
    <property type="entry name" value="PQQ"/>
    <property type="match status" value="2"/>
</dbReference>
<evidence type="ECO:0000259" key="22">
    <source>
        <dbReference type="PROSITE" id="PS51392"/>
    </source>
</evidence>
<dbReference type="EC" id="2.7.11.1" evidence="3"/>
<feature type="compositionally biased region" description="Low complexity" evidence="19">
    <location>
        <begin position="1028"/>
        <end position="1045"/>
    </location>
</feature>
<keyword evidence="10" id="KW-0418">Kinase</keyword>
<feature type="chain" id="PRO_5016463444" description="non-specific serine/threonine protein kinase" evidence="20">
    <location>
        <begin position="42"/>
        <end position="1325"/>
    </location>
</feature>
<proteinExistence type="predicted"/>
<evidence type="ECO:0000256" key="11">
    <source>
        <dbReference type="ARBA" id="ARBA00022801"/>
    </source>
</evidence>
<feature type="domain" description="Protein kinase" evidence="21">
    <location>
        <begin position="838"/>
        <end position="1136"/>
    </location>
</feature>
<dbReference type="InterPro" id="IPR010513">
    <property type="entry name" value="KEN_dom"/>
</dbReference>
<comment type="catalytic activity">
    <reaction evidence="18">
        <text>L-seryl-[protein] + ATP = O-phospho-L-seryl-[protein] + ADP + H(+)</text>
        <dbReference type="Rhea" id="RHEA:17989"/>
        <dbReference type="Rhea" id="RHEA-COMP:9863"/>
        <dbReference type="Rhea" id="RHEA-COMP:11604"/>
        <dbReference type="ChEBI" id="CHEBI:15378"/>
        <dbReference type="ChEBI" id="CHEBI:29999"/>
        <dbReference type="ChEBI" id="CHEBI:30616"/>
        <dbReference type="ChEBI" id="CHEBI:83421"/>
        <dbReference type="ChEBI" id="CHEBI:456216"/>
        <dbReference type="EC" id="2.7.11.1"/>
    </reaction>
    <physiologicalReaction direction="left-to-right" evidence="18">
        <dbReference type="Rhea" id="RHEA:17990"/>
    </physiologicalReaction>
</comment>
<evidence type="ECO:0000259" key="21">
    <source>
        <dbReference type="PROSITE" id="PS50011"/>
    </source>
</evidence>
<dbReference type="GeneID" id="37013635"/>
<dbReference type="RefSeq" id="XP_025349367.1">
    <property type="nucleotide sequence ID" value="XM_025491901.1"/>
</dbReference>
<dbReference type="FunFam" id="1.10.510.10:FF:000572">
    <property type="entry name" value="Serine/threonine-protein kinase/endoribonuclease IRE1"/>
    <property type="match status" value="1"/>
</dbReference>
<evidence type="ECO:0000256" key="2">
    <source>
        <dbReference type="ARBA" id="ARBA00004167"/>
    </source>
</evidence>
<dbReference type="STRING" id="1684307.A0A316UAH1"/>
<keyword evidence="24" id="KW-1185">Reference proteome</keyword>
<dbReference type="GO" id="GO:0016787">
    <property type="term" value="F:hydrolase activity"/>
    <property type="evidence" value="ECO:0007669"/>
    <property type="project" value="UniProtKB-KW"/>
</dbReference>
<keyword evidence="8 20" id="KW-0732">Signal</keyword>
<keyword evidence="6" id="KW-0812">Transmembrane</keyword>
<dbReference type="Pfam" id="PF06479">
    <property type="entry name" value="Ribonuc_2-5A"/>
    <property type="match status" value="1"/>
</dbReference>
<feature type="domain" description="KEN" evidence="22">
    <location>
        <begin position="1139"/>
        <end position="1321"/>
    </location>
</feature>
<keyword evidence="4" id="KW-0723">Serine/threonine-protein kinase</keyword>
<dbReference type="InterPro" id="IPR000719">
    <property type="entry name" value="Prot_kinase_dom"/>
</dbReference>
<feature type="signal peptide" evidence="20">
    <location>
        <begin position="1"/>
        <end position="41"/>
    </location>
</feature>
<feature type="compositionally biased region" description="Low complexity" evidence="19">
    <location>
        <begin position="747"/>
        <end position="762"/>
    </location>
</feature>
<dbReference type="SMART" id="SM00580">
    <property type="entry name" value="PUG"/>
    <property type="match status" value="1"/>
</dbReference>
<dbReference type="EMBL" id="KZ819323">
    <property type="protein sequence ID" value="PWN22207.1"/>
    <property type="molecule type" value="Genomic_DNA"/>
</dbReference>
<dbReference type="GO" id="GO:0070059">
    <property type="term" value="P:intrinsic apoptotic signaling pathway in response to endoplasmic reticulum stress"/>
    <property type="evidence" value="ECO:0007669"/>
    <property type="project" value="TreeGrafter"/>
</dbReference>
<evidence type="ECO:0000256" key="17">
    <source>
        <dbReference type="ARBA" id="ARBA00048659"/>
    </source>
</evidence>
<evidence type="ECO:0000256" key="19">
    <source>
        <dbReference type="SAM" id="MobiDB-lite"/>
    </source>
</evidence>
<dbReference type="InterPro" id="IPR018391">
    <property type="entry name" value="PQQ_b-propeller_rpt"/>
</dbReference>
<feature type="compositionally biased region" description="Acidic residues" evidence="19">
    <location>
        <begin position="763"/>
        <end position="773"/>
    </location>
</feature>
<feature type="compositionally biased region" description="Polar residues" evidence="19">
    <location>
        <begin position="576"/>
        <end position="595"/>
    </location>
</feature>
<evidence type="ECO:0000313" key="24">
    <source>
        <dbReference type="Proteomes" id="UP000245942"/>
    </source>
</evidence>
<evidence type="ECO:0000256" key="9">
    <source>
        <dbReference type="ARBA" id="ARBA00022741"/>
    </source>
</evidence>
<evidence type="ECO:0000256" key="1">
    <source>
        <dbReference type="ARBA" id="ARBA00001946"/>
    </source>
</evidence>
<dbReference type="PANTHER" id="PTHR13954:SF6">
    <property type="entry name" value="NON-SPECIFIC SERINE_THREONINE PROTEIN KINASE"/>
    <property type="match status" value="1"/>
</dbReference>
<dbReference type="GO" id="GO:0036498">
    <property type="term" value="P:IRE1-mediated unfolded protein response"/>
    <property type="evidence" value="ECO:0007669"/>
    <property type="project" value="UniProtKB-ARBA"/>
</dbReference>
<comment type="catalytic activity">
    <reaction evidence="17">
        <text>L-threonyl-[protein] + ATP = O-phospho-L-threonyl-[protein] + ADP + H(+)</text>
        <dbReference type="Rhea" id="RHEA:46608"/>
        <dbReference type="Rhea" id="RHEA-COMP:11060"/>
        <dbReference type="Rhea" id="RHEA-COMP:11605"/>
        <dbReference type="ChEBI" id="CHEBI:15378"/>
        <dbReference type="ChEBI" id="CHEBI:30013"/>
        <dbReference type="ChEBI" id="CHEBI:30616"/>
        <dbReference type="ChEBI" id="CHEBI:61977"/>
        <dbReference type="ChEBI" id="CHEBI:456216"/>
        <dbReference type="EC" id="2.7.11.1"/>
    </reaction>
    <physiologicalReaction direction="left-to-right" evidence="17">
        <dbReference type="Rhea" id="RHEA:46609"/>
    </physiologicalReaction>
</comment>
<evidence type="ECO:0000256" key="6">
    <source>
        <dbReference type="ARBA" id="ARBA00022692"/>
    </source>
</evidence>
<evidence type="ECO:0000256" key="15">
    <source>
        <dbReference type="ARBA" id="ARBA00023136"/>
    </source>
</evidence>
<dbReference type="OrthoDB" id="63989at2759"/>
<dbReference type="Gene3D" id="3.30.200.20">
    <property type="entry name" value="Phosphorylase Kinase, domain 1"/>
    <property type="match status" value="1"/>
</dbReference>
<evidence type="ECO:0000313" key="23">
    <source>
        <dbReference type="EMBL" id="PWN22207.1"/>
    </source>
</evidence>
<evidence type="ECO:0000256" key="3">
    <source>
        <dbReference type="ARBA" id="ARBA00012513"/>
    </source>
</evidence>
<dbReference type="Gene3D" id="1.10.510.10">
    <property type="entry name" value="Transferase(Phosphotransferase) domain 1"/>
    <property type="match status" value="1"/>
</dbReference>
<feature type="region of interest" description="Disordered" evidence="19">
    <location>
        <begin position="542"/>
        <end position="596"/>
    </location>
</feature>
<accession>A0A316UAH1</accession>
<feature type="region of interest" description="Disordered" evidence="19">
    <location>
        <begin position="491"/>
        <end position="518"/>
    </location>
</feature>
<keyword evidence="15" id="KW-0472">Membrane</keyword>
<dbReference type="GO" id="GO:0004674">
    <property type="term" value="F:protein serine/threonine kinase activity"/>
    <property type="evidence" value="ECO:0007669"/>
    <property type="project" value="UniProtKB-KW"/>
</dbReference>
<feature type="compositionally biased region" description="Basic residues" evidence="19">
    <location>
        <begin position="736"/>
        <end position="746"/>
    </location>
</feature>
<keyword evidence="7" id="KW-0479">Metal-binding</keyword>
<feature type="region of interest" description="Disordered" evidence="19">
    <location>
        <begin position="726"/>
        <end position="797"/>
    </location>
</feature>
<feature type="compositionally biased region" description="Low complexity" evidence="19">
    <location>
        <begin position="1188"/>
        <end position="1201"/>
    </location>
</feature>
<dbReference type="Gene3D" id="1.20.1440.180">
    <property type="entry name" value="KEN domain"/>
    <property type="match status" value="1"/>
</dbReference>
<evidence type="ECO:0000256" key="16">
    <source>
        <dbReference type="ARBA" id="ARBA00023180"/>
    </source>
</evidence>
<dbReference type="GO" id="GO:0005524">
    <property type="term" value="F:ATP binding"/>
    <property type="evidence" value="ECO:0007669"/>
    <property type="project" value="UniProtKB-KW"/>
</dbReference>
<dbReference type="SUPFAM" id="SSF56112">
    <property type="entry name" value="Protein kinase-like (PK-like)"/>
    <property type="match status" value="1"/>
</dbReference>
<dbReference type="Proteomes" id="UP000245942">
    <property type="component" value="Unassembled WGS sequence"/>
</dbReference>
<dbReference type="PROSITE" id="PS51392">
    <property type="entry name" value="KEN"/>
    <property type="match status" value="1"/>
</dbReference>
<keyword evidence="14" id="KW-1133">Transmembrane helix</keyword>
<dbReference type="SMART" id="SM00220">
    <property type="entry name" value="S_TKc"/>
    <property type="match status" value="1"/>
</dbReference>
<dbReference type="Pfam" id="PF00069">
    <property type="entry name" value="Pkinase"/>
    <property type="match status" value="1"/>
</dbReference>
<dbReference type="GO" id="GO:1990604">
    <property type="term" value="C:IRE1-TRAF2-ASK1 complex"/>
    <property type="evidence" value="ECO:0007669"/>
    <property type="project" value="TreeGrafter"/>
</dbReference>
<evidence type="ECO:0000256" key="20">
    <source>
        <dbReference type="SAM" id="SignalP"/>
    </source>
</evidence>
<dbReference type="InterPro" id="IPR038357">
    <property type="entry name" value="KEN_sf"/>
</dbReference>
<reference evidence="23 24" key="1">
    <citation type="journal article" date="2018" name="Mol. Biol. Evol.">
        <title>Broad Genomic Sampling Reveals a Smut Pathogenic Ancestry of the Fungal Clade Ustilaginomycotina.</title>
        <authorList>
            <person name="Kijpornyongpan T."/>
            <person name="Mondo S.J."/>
            <person name="Barry K."/>
            <person name="Sandor L."/>
            <person name="Lee J."/>
            <person name="Lipzen A."/>
            <person name="Pangilinan J."/>
            <person name="LaButti K."/>
            <person name="Hainaut M."/>
            <person name="Henrissat B."/>
            <person name="Grigoriev I.V."/>
            <person name="Spatafora J.W."/>
            <person name="Aime M.C."/>
        </authorList>
    </citation>
    <scope>NUCLEOTIDE SEQUENCE [LARGE SCALE GENOMIC DNA]</scope>
    <source>
        <strain evidence="23 24">MCA 4718</strain>
    </source>
</reference>
<organism evidence="23 24">
    <name type="scientific">Pseudomicrostroma glucosiphilum</name>
    <dbReference type="NCBI Taxonomy" id="1684307"/>
    <lineage>
        <taxon>Eukaryota</taxon>
        <taxon>Fungi</taxon>
        <taxon>Dikarya</taxon>
        <taxon>Basidiomycota</taxon>
        <taxon>Ustilaginomycotina</taxon>
        <taxon>Exobasidiomycetes</taxon>
        <taxon>Microstromatales</taxon>
        <taxon>Microstromatales incertae sedis</taxon>
        <taxon>Pseudomicrostroma</taxon>
    </lineage>
</organism>
<name>A0A316UAH1_9BASI</name>
<comment type="subcellular location">
    <subcellularLocation>
        <location evidence="2">Membrane</location>
        <topology evidence="2">Single-pass membrane protein</topology>
    </subcellularLocation>
</comment>
<dbReference type="InterPro" id="IPR011047">
    <property type="entry name" value="Quinoprotein_ADH-like_sf"/>
</dbReference>
<keyword evidence="13" id="KW-0460">Magnesium</keyword>
<dbReference type="GO" id="GO:0006397">
    <property type="term" value="P:mRNA processing"/>
    <property type="evidence" value="ECO:0007669"/>
    <property type="project" value="InterPro"/>
</dbReference>
<evidence type="ECO:0000256" key="7">
    <source>
        <dbReference type="ARBA" id="ARBA00022723"/>
    </source>
</evidence>
<feature type="region of interest" description="Disordered" evidence="19">
    <location>
        <begin position="1024"/>
        <end position="1047"/>
    </location>
</feature>
<dbReference type="FunFam" id="3.30.200.20:FF:000077">
    <property type="entry name" value="Putative Serine/threonine-protein kinase/endoribonuclease IRE1"/>
    <property type="match status" value="1"/>
</dbReference>
<feature type="region of interest" description="Disordered" evidence="19">
    <location>
        <begin position="275"/>
        <end position="295"/>
    </location>
</feature>
<evidence type="ECO:0000256" key="14">
    <source>
        <dbReference type="ARBA" id="ARBA00022989"/>
    </source>
</evidence>
<dbReference type="GO" id="GO:0051082">
    <property type="term" value="F:unfolded protein binding"/>
    <property type="evidence" value="ECO:0007669"/>
    <property type="project" value="TreeGrafter"/>
</dbReference>
<evidence type="ECO:0000256" key="10">
    <source>
        <dbReference type="ARBA" id="ARBA00022777"/>
    </source>
</evidence>
<comment type="cofactor">
    <cofactor evidence="1">
        <name>Mg(2+)</name>
        <dbReference type="ChEBI" id="CHEBI:18420"/>
    </cofactor>
</comment>
<keyword evidence="11" id="KW-0378">Hydrolase</keyword>
<evidence type="ECO:0000256" key="13">
    <source>
        <dbReference type="ARBA" id="ARBA00022842"/>
    </source>
</evidence>
<dbReference type="GO" id="GO:0046872">
    <property type="term" value="F:metal ion binding"/>
    <property type="evidence" value="ECO:0007669"/>
    <property type="project" value="UniProtKB-KW"/>
</dbReference>
<dbReference type="SUPFAM" id="SSF50998">
    <property type="entry name" value="Quinoprotein alcohol dehydrogenase-like"/>
    <property type="match status" value="1"/>
</dbReference>
<protein>
    <recommendedName>
        <fullName evidence="3">non-specific serine/threonine protein kinase</fullName>
        <ecNumber evidence="3">2.7.11.1</ecNumber>
    </recommendedName>
</protein>
<evidence type="ECO:0000256" key="8">
    <source>
        <dbReference type="ARBA" id="ARBA00022729"/>
    </source>
</evidence>